<feature type="transmembrane region" description="Helical" evidence="8">
    <location>
        <begin position="300"/>
        <end position="323"/>
    </location>
</feature>
<dbReference type="Pfam" id="PF02687">
    <property type="entry name" value="FtsX"/>
    <property type="match status" value="1"/>
</dbReference>
<evidence type="ECO:0000313" key="10">
    <source>
        <dbReference type="EMBL" id="GES28598.1"/>
    </source>
</evidence>
<keyword evidence="4 8" id="KW-0812">Transmembrane</keyword>
<reference evidence="10 11" key="1">
    <citation type="submission" date="2019-10" db="EMBL/GenBank/DDBJ databases">
        <title>Whole genome shotgun sequence of Streptomyces angustmyceticus NBRC 3934.</title>
        <authorList>
            <person name="Hosoyama A."/>
            <person name="Ichikawa N."/>
            <person name="Kimura A."/>
            <person name="Kitahashi Y."/>
            <person name="Komaki H."/>
            <person name="Uohara A."/>
        </authorList>
    </citation>
    <scope>NUCLEOTIDE SEQUENCE [LARGE SCALE GENOMIC DNA]</scope>
    <source>
        <strain evidence="10 11">NBRC 3934</strain>
    </source>
</reference>
<feature type="transmembrane region" description="Helical" evidence="8">
    <location>
        <begin position="251"/>
        <end position="273"/>
    </location>
</feature>
<evidence type="ECO:0000313" key="11">
    <source>
        <dbReference type="Proteomes" id="UP000325598"/>
    </source>
</evidence>
<dbReference type="GO" id="GO:0005886">
    <property type="term" value="C:plasma membrane"/>
    <property type="evidence" value="ECO:0007669"/>
    <property type="project" value="UniProtKB-SubCell"/>
</dbReference>
<evidence type="ECO:0000256" key="3">
    <source>
        <dbReference type="ARBA" id="ARBA00022475"/>
    </source>
</evidence>
<evidence type="ECO:0000256" key="4">
    <source>
        <dbReference type="ARBA" id="ARBA00022692"/>
    </source>
</evidence>
<evidence type="ECO:0000256" key="2">
    <source>
        <dbReference type="ARBA" id="ARBA00022448"/>
    </source>
</evidence>
<keyword evidence="5 8" id="KW-1133">Transmembrane helix</keyword>
<sequence>MFVAWRDLRFAKGRFALMGAVVVLITVLVGLLSGLTAGLGRENTSAITALPADHLVFSAPADGRDVAFTDSRLTERTVRAWARVPGVRHADPLGITTTKAGAGGRTAAVAAFGVRPGSGPAPAGVGDGAVVLSAKAAASLGARAGDALTLGGRTVRVGAVAGAAMYSHTPVAWTSLADWQRLTGGTGPGSRGPGGDGASGDRPGATVLALSTSGTARLAAADKALGTRTVGTDDAVRAIGSYTAENGSLQLMRGALFVISALVIGAFFTVWTIQRGGDIAVLKALGASTRTLLRDALGQAVVLLVAGTGLGTAVAAAVGAAIGGTVPFVLAPSTVLAPALIMITLGAAGAALAVRRITSVDPLTALGSAR</sequence>
<dbReference type="InterPro" id="IPR051125">
    <property type="entry name" value="ABC-4/HrtB_transporter"/>
</dbReference>
<evidence type="ECO:0000256" key="6">
    <source>
        <dbReference type="ARBA" id="ARBA00023136"/>
    </source>
</evidence>
<dbReference type="GeneID" id="96750849"/>
<organism evidence="10 11">
    <name type="scientific">Streptomyces angustmyceticus</name>
    <dbReference type="NCBI Taxonomy" id="285578"/>
    <lineage>
        <taxon>Bacteria</taxon>
        <taxon>Bacillati</taxon>
        <taxon>Actinomycetota</taxon>
        <taxon>Actinomycetes</taxon>
        <taxon>Kitasatosporales</taxon>
        <taxon>Streptomycetaceae</taxon>
        <taxon>Streptomyces</taxon>
    </lineage>
</organism>
<comment type="caution">
    <text evidence="10">The sequence shown here is derived from an EMBL/GenBank/DDBJ whole genome shotgun (WGS) entry which is preliminary data.</text>
</comment>
<proteinExistence type="predicted"/>
<accession>A0A5J4LD62</accession>
<dbReference type="AlphaFoldDB" id="A0A5J4LD62"/>
<evidence type="ECO:0000256" key="1">
    <source>
        <dbReference type="ARBA" id="ARBA00004651"/>
    </source>
</evidence>
<dbReference type="RefSeq" id="WP_086719824.1">
    <property type="nucleotide sequence ID" value="NZ_BLAG01000005.1"/>
</dbReference>
<keyword evidence="6 8" id="KW-0472">Membrane</keyword>
<feature type="transmembrane region" description="Helical" evidence="8">
    <location>
        <begin position="15"/>
        <end position="35"/>
    </location>
</feature>
<comment type="subcellular location">
    <subcellularLocation>
        <location evidence="1">Cell membrane</location>
        <topology evidence="1">Multi-pass membrane protein</topology>
    </subcellularLocation>
</comment>
<feature type="transmembrane region" description="Helical" evidence="8">
    <location>
        <begin position="335"/>
        <end position="354"/>
    </location>
</feature>
<protein>
    <submittedName>
        <fullName evidence="10">ABC transporter substrate-binding protein</fullName>
    </submittedName>
</protein>
<keyword evidence="2" id="KW-0813">Transport</keyword>
<evidence type="ECO:0000256" key="8">
    <source>
        <dbReference type="SAM" id="Phobius"/>
    </source>
</evidence>
<dbReference type="InterPro" id="IPR003838">
    <property type="entry name" value="ABC3_permease_C"/>
</dbReference>
<evidence type="ECO:0000256" key="5">
    <source>
        <dbReference type="ARBA" id="ARBA00022989"/>
    </source>
</evidence>
<feature type="compositionally biased region" description="Gly residues" evidence="7">
    <location>
        <begin position="184"/>
        <end position="198"/>
    </location>
</feature>
<dbReference type="PANTHER" id="PTHR43738">
    <property type="entry name" value="ABC TRANSPORTER, MEMBRANE PROTEIN"/>
    <property type="match status" value="1"/>
</dbReference>
<keyword evidence="3" id="KW-1003">Cell membrane</keyword>
<feature type="domain" description="ABC3 transporter permease C-terminal" evidence="9">
    <location>
        <begin position="256"/>
        <end position="362"/>
    </location>
</feature>
<dbReference type="Proteomes" id="UP000325598">
    <property type="component" value="Unassembled WGS sequence"/>
</dbReference>
<evidence type="ECO:0000259" key="9">
    <source>
        <dbReference type="Pfam" id="PF02687"/>
    </source>
</evidence>
<gene>
    <name evidence="10" type="ORF">San01_10850</name>
</gene>
<dbReference type="EMBL" id="BLAG01000005">
    <property type="protein sequence ID" value="GES28598.1"/>
    <property type="molecule type" value="Genomic_DNA"/>
</dbReference>
<evidence type="ECO:0000256" key="7">
    <source>
        <dbReference type="SAM" id="MobiDB-lite"/>
    </source>
</evidence>
<name>A0A5J4LD62_9ACTN</name>
<dbReference type="OrthoDB" id="5242186at2"/>
<keyword evidence="11" id="KW-1185">Reference proteome</keyword>
<dbReference type="PANTHER" id="PTHR43738:SF1">
    <property type="entry name" value="HEMIN TRANSPORT SYSTEM PERMEASE PROTEIN HRTB-RELATED"/>
    <property type="match status" value="1"/>
</dbReference>
<feature type="region of interest" description="Disordered" evidence="7">
    <location>
        <begin position="182"/>
        <end position="204"/>
    </location>
</feature>